<keyword evidence="2" id="KW-1185">Reference proteome</keyword>
<reference evidence="3" key="2">
    <citation type="submission" date="2020-10" db="UniProtKB">
        <authorList>
            <consortium name="WormBaseParasite"/>
        </authorList>
    </citation>
    <scope>IDENTIFICATION</scope>
</reference>
<name>A0A7E5A2A0_PANRE</name>
<dbReference type="SUPFAM" id="SSF48726">
    <property type="entry name" value="Immunoglobulin"/>
    <property type="match status" value="1"/>
</dbReference>
<accession>A0A7E5A2A0</accession>
<reference evidence="2" key="1">
    <citation type="journal article" date="2013" name="Genetics">
        <title>The draft genome and transcriptome of Panagrellus redivivus are shaped by the harsh demands of a free-living lifestyle.</title>
        <authorList>
            <person name="Srinivasan J."/>
            <person name="Dillman A.R."/>
            <person name="Macchietto M.G."/>
            <person name="Heikkinen L."/>
            <person name="Lakso M."/>
            <person name="Fracchia K.M."/>
            <person name="Antoshechkin I."/>
            <person name="Mortazavi A."/>
            <person name="Wong G."/>
            <person name="Sternberg P.W."/>
        </authorList>
    </citation>
    <scope>NUCLEOTIDE SEQUENCE [LARGE SCALE GENOMIC DNA]</scope>
    <source>
        <strain evidence="2">MT8872</strain>
    </source>
</reference>
<feature type="chain" id="PRO_5028810697" evidence="1">
    <location>
        <begin position="22"/>
        <end position="399"/>
    </location>
</feature>
<feature type="signal peptide" evidence="1">
    <location>
        <begin position="1"/>
        <end position="21"/>
    </location>
</feature>
<protein>
    <submittedName>
        <fullName evidence="3">Ig-like domain-containing protein</fullName>
    </submittedName>
</protein>
<keyword evidence="1" id="KW-0732">Signal</keyword>
<evidence type="ECO:0000313" key="3">
    <source>
        <dbReference type="WBParaSite" id="Pan_g9623.t1"/>
    </source>
</evidence>
<sequence>MNVLMYSALCAILFLCPHCRCDNNATATVKLDRNVFAFKPTNETTNIKISKLLLPSFRADHLSNVSWFASSAESLYCVSDGQHVGAELQFKVVNKGNTVKFPYLKHRTEVFASKTINLSQKANFSSIMLLIDPVLPELNEVTIVCEERLNGSTIRMSTPLRIDVKYVKKVSIVYLNTDTTYIENKVVYIECIKDADGKCQGQNSTLTCATTANPPLIYGQYNWWQNGHIIGHGKELAINPEMSGSAIQCSVDHVTNRFSESTMSQTLMIQAYSSAHLLQVAKVNQNLTLTCVLEGTLKQHAIWKMRRPNGLVTSAPCLPGASKLRYLPNTSYHRSITKDSLKRMLASCELHVTDDSYTGQYWCCADNSDPSCLQSGLDKKVAEVEVQGADFNVGTTTAR</sequence>
<dbReference type="WBParaSite" id="Pan_g9623.t1">
    <property type="protein sequence ID" value="Pan_g9623.t1"/>
    <property type="gene ID" value="Pan_g9623"/>
</dbReference>
<evidence type="ECO:0000256" key="1">
    <source>
        <dbReference type="SAM" id="SignalP"/>
    </source>
</evidence>
<organism evidence="2 3">
    <name type="scientific">Panagrellus redivivus</name>
    <name type="common">Microworm</name>
    <dbReference type="NCBI Taxonomy" id="6233"/>
    <lineage>
        <taxon>Eukaryota</taxon>
        <taxon>Metazoa</taxon>
        <taxon>Ecdysozoa</taxon>
        <taxon>Nematoda</taxon>
        <taxon>Chromadorea</taxon>
        <taxon>Rhabditida</taxon>
        <taxon>Tylenchina</taxon>
        <taxon>Panagrolaimomorpha</taxon>
        <taxon>Panagrolaimoidea</taxon>
        <taxon>Panagrolaimidae</taxon>
        <taxon>Panagrellus</taxon>
    </lineage>
</organism>
<proteinExistence type="predicted"/>
<dbReference type="Proteomes" id="UP000492821">
    <property type="component" value="Unassembled WGS sequence"/>
</dbReference>
<dbReference type="AlphaFoldDB" id="A0A7E5A2A0"/>
<dbReference type="InterPro" id="IPR036179">
    <property type="entry name" value="Ig-like_dom_sf"/>
</dbReference>
<evidence type="ECO:0000313" key="2">
    <source>
        <dbReference type="Proteomes" id="UP000492821"/>
    </source>
</evidence>